<keyword evidence="3" id="KW-0690">Ribosome biogenesis</keyword>
<dbReference type="GO" id="GO:0031428">
    <property type="term" value="C:box C/D methylation guide snoRNP complex"/>
    <property type="evidence" value="ECO:0007669"/>
    <property type="project" value="InterPro"/>
</dbReference>
<protein>
    <recommendedName>
        <fullName evidence="5">Nucleolar protein 56</fullName>
    </recommendedName>
</protein>
<dbReference type="PANTHER" id="PTHR10894:SF0">
    <property type="entry name" value="NUCLEOLAR PROTEIN 56"/>
    <property type="match status" value="1"/>
</dbReference>
<organism evidence="8 9">
    <name type="scientific">Caerostris extrusa</name>
    <name type="common">Bark spider</name>
    <name type="synonym">Caerostris bankana</name>
    <dbReference type="NCBI Taxonomy" id="172846"/>
    <lineage>
        <taxon>Eukaryota</taxon>
        <taxon>Metazoa</taxon>
        <taxon>Ecdysozoa</taxon>
        <taxon>Arthropoda</taxon>
        <taxon>Chelicerata</taxon>
        <taxon>Arachnida</taxon>
        <taxon>Araneae</taxon>
        <taxon>Araneomorphae</taxon>
        <taxon>Entelegynae</taxon>
        <taxon>Araneoidea</taxon>
        <taxon>Araneidae</taxon>
        <taxon>Caerostris</taxon>
    </lineage>
</organism>
<feature type="region of interest" description="Disordered" evidence="6">
    <location>
        <begin position="444"/>
        <end position="553"/>
    </location>
</feature>
<feature type="domain" description="Nop" evidence="7">
    <location>
        <begin position="290"/>
        <end position="408"/>
    </location>
</feature>
<proteinExistence type="inferred from homology"/>
<evidence type="ECO:0000256" key="3">
    <source>
        <dbReference type="ARBA" id="ARBA00022517"/>
    </source>
</evidence>
<sequence length="553" mass="62564">MSNIYLLFEHAAGYALFQTEVEDELLSSVNEAIFDVNKFKQLCHFVAFQPFKTQRDALEDMNCISENILPTSLEEFLTSNLPKKKKKYVLGVSEVKFAAAISEKCEIKCTTSNVVPELMRGIRFHFHNLVEGFDDRNASVKAMLGLGHSYSRAKVKFNVSKIDNMIIQSINLLDQLDKDINTFTMRVREWYSHHFPELIQVVPENILYIQCVKVLKDRRNLSEDIEEQLENILNDSVKAQNIIEIAHNSMGMDISEVDLENVFIFAERITGLVQKRKDIMDYLRSKMGSVAPNLAALIGDVVGARLIAQAGSLINLAKAPASTVQILGAEKALFRALKTRGNTPKYGLLYHSKFIGKAAKSNKGRISRYLANKCSVASRIDCFREIPTEVFGNKLKVQVEDRLKFYESGEIPKKNIDAMDEAFDEAVVAEADVIKMIKKEKKKAKKRKLDEMENSSCADESLSAMDTEDANSSLIKKKKKKKHSKTEQELENVSLNDTQEEMTNDIPKKKKKKKHSDVGDISKEINGDIVQNNGDINLSSKKKKKKRMDTSMS</sequence>
<keyword evidence="4" id="KW-0539">Nucleus</keyword>
<evidence type="ECO:0000259" key="7">
    <source>
        <dbReference type="PROSITE" id="PS51358"/>
    </source>
</evidence>
<dbReference type="InterPro" id="IPR045056">
    <property type="entry name" value="Nop56/Nop58"/>
</dbReference>
<dbReference type="Gene3D" id="1.10.246.90">
    <property type="entry name" value="Nop domain"/>
    <property type="match status" value="1"/>
</dbReference>
<dbReference type="Pfam" id="PF01798">
    <property type="entry name" value="Nop"/>
    <property type="match status" value="1"/>
</dbReference>
<dbReference type="AlphaFoldDB" id="A0AAV4M813"/>
<dbReference type="InterPro" id="IPR012976">
    <property type="entry name" value="NOSIC"/>
</dbReference>
<feature type="compositionally biased region" description="Polar residues" evidence="6">
    <location>
        <begin position="529"/>
        <end position="539"/>
    </location>
</feature>
<dbReference type="PANTHER" id="PTHR10894">
    <property type="entry name" value="NUCLEOLAR PROTEIN 5 NUCLEOLAR PROTEIN NOP5 NOP58"/>
    <property type="match status" value="1"/>
</dbReference>
<evidence type="ECO:0000256" key="2">
    <source>
        <dbReference type="ARBA" id="ARBA00009211"/>
    </source>
</evidence>
<dbReference type="Pfam" id="PF08156">
    <property type="entry name" value="NOP5NT"/>
    <property type="match status" value="1"/>
</dbReference>
<comment type="caution">
    <text evidence="8">The sequence shown here is derived from an EMBL/GenBank/DDBJ whole genome shotgun (WGS) entry which is preliminary data.</text>
</comment>
<dbReference type="InterPro" id="IPR042239">
    <property type="entry name" value="Nop_C"/>
</dbReference>
<dbReference type="Gene3D" id="1.10.287.4070">
    <property type="match status" value="1"/>
</dbReference>
<evidence type="ECO:0000256" key="1">
    <source>
        <dbReference type="ARBA" id="ARBA00004604"/>
    </source>
</evidence>
<name>A0AAV4M813_CAEEX</name>
<dbReference type="GO" id="GO:0042254">
    <property type="term" value="P:ribosome biogenesis"/>
    <property type="evidence" value="ECO:0007669"/>
    <property type="project" value="UniProtKB-KW"/>
</dbReference>
<gene>
    <name evidence="8" type="primary">NOP56</name>
    <name evidence="8" type="ORF">CEXT_800571</name>
</gene>
<evidence type="ECO:0000256" key="6">
    <source>
        <dbReference type="SAM" id="MobiDB-lite"/>
    </source>
</evidence>
<feature type="compositionally biased region" description="Basic and acidic residues" evidence="6">
    <location>
        <begin position="516"/>
        <end position="526"/>
    </location>
</feature>
<dbReference type="InterPro" id="IPR002687">
    <property type="entry name" value="Nop_dom"/>
</dbReference>
<dbReference type="Proteomes" id="UP001054945">
    <property type="component" value="Unassembled WGS sequence"/>
</dbReference>
<dbReference type="InterPro" id="IPR036070">
    <property type="entry name" value="Nop_dom_sf"/>
</dbReference>
<dbReference type="GO" id="GO:0030515">
    <property type="term" value="F:snoRNA binding"/>
    <property type="evidence" value="ECO:0007669"/>
    <property type="project" value="InterPro"/>
</dbReference>
<feature type="compositionally biased region" description="Basic residues" evidence="6">
    <location>
        <begin position="475"/>
        <end position="484"/>
    </location>
</feature>
<accession>A0AAV4M813</accession>
<evidence type="ECO:0000256" key="5">
    <source>
        <dbReference type="ARBA" id="ARBA00040742"/>
    </source>
</evidence>
<keyword evidence="9" id="KW-1185">Reference proteome</keyword>
<reference evidence="8 9" key="1">
    <citation type="submission" date="2021-06" db="EMBL/GenBank/DDBJ databases">
        <title>Caerostris extrusa draft genome.</title>
        <authorList>
            <person name="Kono N."/>
            <person name="Arakawa K."/>
        </authorList>
    </citation>
    <scope>NUCLEOTIDE SEQUENCE [LARGE SCALE GENOMIC DNA]</scope>
</reference>
<evidence type="ECO:0000313" key="8">
    <source>
        <dbReference type="EMBL" id="GIX68513.1"/>
    </source>
</evidence>
<dbReference type="SMART" id="SM00931">
    <property type="entry name" value="NOSIC"/>
    <property type="match status" value="1"/>
</dbReference>
<comment type="similarity">
    <text evidence="2">Belongs to the NOP5/NOP56 family.</text>
</comment>
<dbReference type="SUPFAM" id="SSF89124">
    <property type="entry name" value="Nop domain"/>
    <property type="match status" value="1"/>
</dbReference>
<evidence type="ECO:0000313" key="9">
    <source>
        <dbReference type="Proteomes" id="UP001054945"/>
    </source>
</evidence>
<dbReference type="PROSITE" id="PS51358">
    <property type="entry name" value="NOP"/>
    <property type="match status" value="1"/>
</dbReference>
<comment type="subcellular location">
    <subcellularLocation>
        <location evidence="1">Nucleus</location>
        <location evidence="1">Nucleolus</location>
    </subcellularLocation>
</comment>
<dbReference type="EMBL" id="BPLR01001972">
    <property type="protein sequence ID" value="GIX68513.1"/>
    <property type="molecule type" value="Genomic_DNA"/>
</dbReference>
<dbReference type="FunFam" id="1.10.246.90:FF:000001">
    <property type="entry name" value="Nucleolar protein 56"/>
    <property type="match status" value="1"/>
</dbReference>
<dbReference type="GO" id="GO:0032040">
    <property type="term" value="C:small-subunit processome"/>
    <property type="evidence" value="ECO:0007669"/>
    <property type="project" value="InterPro"/>
</dbReference>
<evidence type="ECO:0000256" key="4">
    <source>
        <dbReference type="ARBA" id="ARBA00023242"/>
    </source>
</evidence>
<dbReference type="InterPro" id="IPR012974">
    <property type="entry name" value="NOP58/56_N"/>
</dbReference>